<feature type="compositionally biased region" description="Basic and acidic residues" evidence="1">
    <location>
        <begin position="1"/>
        <end position="11"/>
    </location>
</feature>
<evidence type="ECO:0000313" key="2">
    <source>
        <dbReference type="EMBL" id="CAL4075945.1"/>
    </source>
</evidence>
<protein>
    <submittedName>
        <fullName evidence="2">Uncharacterized protein</fullName>
    </submittedName>
</protein>
<feature type="non-terminal residue" evidence="2">
    <location>
        <position position="1"/>
    </location>
</feature>
<keyword evidence="3" id="KW-1185">Reference proteome</keyword>
<sequence length="142" mass="16179">AIETLQHEGHPRTSKRSAQAQNRRPSQVRFTANGRRPQDRNTQQLSNRQQQQVIFTANGRPLDPSTLPELPDLPNLNPRLGRRPSNSATRFSRPFRGELPPSVPEVVPFMPQFRRQRRPATTRREPFPIPPLVIDGPARITG</sequence>
<feature type="compositionally biased region" description="Low complexity" evidence="1">
    <location>
        <begin position="43"/>
        <end position="52"/>
    </location>
</feature>
<reference evidence="2 3" key="1">
    <citation type="submission" date="2024-05" db="EMBL/GenBank/DDBJ databases">
        <authorList>
            <person name="Wallberg A."/>
        </authorList>
    </citation>
    <scope>NUCLEOTIDE SEQUENCE [LARGE SCALE GENOMIC DNA]</scope>
</reference>
<feature type="compositionally biased region" description="Low complexity" evidence="1">
    <location>
        <begin position="67"/>
        <end position="86"/>
    </location>
</feature>
<feature type="compositionally biased region" description="Polar residues" evidence="1">
    <location>
        <begin position="16"/>
        <end position="30"/>
    </location>
</feature>
<dbReference type="EMBL" id="CAXKWB010004962">
    <property type="protein sequence ID" value="CAL4075945.1"/>
    <property type="molecule type" value="Genomic_DNA"/>
</dbReference>
<evidence type="ECO:0000313" key="3">
    <source>
        <dbReference type="Proteomes" id="UP001497623"/>
    </source>
</evidence>
<comment type="caution">
    <text evidence="2">The sequence shown here is derived from an EMBL/GenBank/DDBJ whole genome shotgun (WGS) entry which is preliminary data.</text>
</comment>
<dbReference type="Proteomes" id="UP001497623">
    <property type="component" value="Unassembled WGS sequence"/>
</dbReference>
<feature type="region of interest" description="Disordered" evidence="1">
    <location>
        <begin position="1"/>
        <end position="142"/>
    </location>
</feature>
<accession>A0AAV2QB60</accession>
<dbReference type="AlphaFoldDB" id="A0AAV2QB60"/>
<organism evidence="2 3">
    <name type="scientific">Meganyctiphanes norvegica</name>
    <name type="common">Northern krill</name>
    <name type="synonym">Thysanopoda norvegica</name>
    <dbReference type="NCBI Taxonomy" id="48144"/>
    <lineage>
        <taxon>Eukaryota</taxon>
        <taxon>Metazoa</taxon>
        <taxon>Ecdysozoa</taxon>
        <taxon>Arthropoda</taxon>
        <taxon>Crustacea</taxon>
        <taxon>Multicrustacea</taxon>
        <taxon>Malacostraca</taxon>
        <taxon>Eumalacostraca</taxon>
        <taxon>Eucarida</taxon>
        <taxon>Euphausiacea</taxon>
        <taxon>Euphausiidae</taxon>
        <taxon>Meganyctiphanes</taxon>
    </lineage>
</organism>
<gene>
    <name evidence="2" type="ORF">MNOR_LOCUS10013</name>
</gene>
<proteinExistence type="predicted"/>
<name>A0AAV2QB60_MEGNR</name>
<evidence type="ECO:0000256" key="1">
    <source>
        <dbReference type="SAM" id="MobiDB-lite"/>
    </source>
</evidence>